<dbReference type="KEGG" id="cok:COCCU_12580"/>
<name>A0A6B8WC18_9CORY</name>
<evidence type="ECO:0000259" key="2">
    <source>
        <dbReference type="PROSITE" id="PS50263"/>
    </source>
</evidence>
<dbReference type="InterPro" id="IPR036526">
    <property type="entry name" value="C-N_Hydrolase_sf"/>
</dbReference>
<dbReference type="RefSeq" id="WP_156231942.1">
    <property type="nucleotide sequence ID" value="NZ_CP046455.1"/>
</dbReference>
<dbReference type="Gene3D" id="3.60.110.10">
    <property type="entry name" value="Carbon-nitrogen hydrolase"/>
    <property type="match status" value="1"/>
</dbReference>
<gene>
    <name evidence="3" type="ORF">COCCU_12580</name>
</gene>
<dbReference type="PANTHER" id="PTHR23088:SF27">
    <property type="entry name" value="DEAMINATED GLUTATHIONE AMIDASE"/>
    <property type="match status" value="1"/>
</dbReference>
<dbReference type="SUPFAM" id="SSF56317">
    <property type="entry name" value="Carbon-nitrogen hydrolase"/>
    <property type="match status" value="1"/>
</dbReference>
<comment type="similarity">
    <text evidence="1">Belongs to the carbon-nitrogen hydrolase superfamily. NIT1/NIT2 family.</text>
</comment>
<feature type="domain" description="CN hydrolase" evidence="2">
    <location>
        <begin position="1"/>
        <end position="254"/>
    </location>
</feature>
<proteinExistence type="inferred from homology"/>
<reference evidence="3 4" key="1">
    <citation type="submission" date="2019-11" db="EMBL/GenBank/DDBJ databases">
        <title>Complete genome sequence of Corynebacterium kalinowskii 1959, a novel Corynebacterium species isolated from soil of a small paddock in Vilsendorf, Germany.</title>
        <authorList>
            <person name="Schaffert L."/>
            <person name="Ruwe M."/>
            <person name="Milse J."/>
            <person name="Hanuschka K."/>
            <person name="Ortseifen V."/>
            <person name="Droste J."/>
            <person name="Brandt D."/>
            <person name="Schlueter L."/>
            <person name="Kutter Y."/>
            <person name="Vinke S."/>
            <person name="Viehoefer P."/>
            <person name="Jacob L."/>
            <person name="Luebke N.-C."/>
            <person name="Schulte-Berndt E."/>
            <person name="Hain C."/>
            <person name="Linder M."/>
            <person name="Schmidt P."/>
            <person name="Wollenschlaeger L."/>
            <person name="Luttermann T."/>
            <person name="Thieme E."/>
            <person name="Hassa J."/>
            <person name="Haak M."/>
            <person name="Wittchen M."/>
            <person name="Mentz A."/>
            <person name="Persicke M."/>
            <person name="Busche T."/>
            <person name="Ruckert C."/>
        </authorList>
    </citation>
    <scope>NUCLEOTIDE SEQUENCE [LARGE SCALE GENOMIC DNA]</scope>
    <source>
        <strain evidence="3 4">2039</strain>
    </source>
</reference>
<accession>A0A6B8WC18</accession>
<keyword evidence="3" id="KW-0378">Hydrolase</keyword>
<dbReference type="EC" id="3.5.1.111" evidence="3"/>
<evidence type="ECO:0000313" key="4">
    <source>
        <dbReference type="Proteomes" id="UP000424462"/>
    </source>
</evidence>
<organism evidence="3 4">
    <name type="scientific">Corynebacterium occultum</name>
    <dbReference type="NCBI Taxonomy" id="2675219"/>
    <lineage>
        <taxon>Bacteria</taxon>
        <taxon>Bacillati</taxon>
        <taxon>Actinomycetota</taxon>
        <taxon>Actinomycetes</taxon>
        <taxon>Mycobacteriales</taxon>
        <taxon>Corynebacteriaceae</taxon>
        <taxon>Corynebacterium</taxon>
    </lineage>
</organism>
<dbReference type="InterPro" id="IPR001110">
    <property type="entry name" value="UPF0012_CS"/>
</dbReference>
<dbReference type="GO" id="GO:0106008">
    <property type="term" value="F:2-oxoglutaramate amidase activity"/>
    <property type="evidence" value="ECO:0007669"/>
    <property type="project" value="UniProtKB-EC"/>
</dbReference>
<evidence type="ECO:0000256" key="1">
    <source>
        <dbReference type="ARBA" id="ARBA00010613"/>
    </source>
</evidence>
<dbReference type="PROSITE" id="PS50263">
    <property type="entry name" value="CN_HYDROLASE"/>
    <property type="match status" value="1"/>
</dbReference>
<protein>
    <submittedName>
        <fullName evidence="3">2-oxoglutaramate amidase</fullName>
        <ecNumber evidence="3">3.5.1.111</ecNumber>
    </submittedName>
</protein>
<dbReference type="Pfam" id="PF00795">
    <property type="entry name" value="CN_hydrolase"/>
    <property type="match status" value="1"/>
</dbReference>
<keyword evidence="4" id="KW-1185">Reference proteome</keyword>
<sequence length="272" mass="29098">MRIAVVQIQSGADILANLGRIEESARQAAAEGAKLLVYPEASSQAFGTGRLDRDAQEIDGEFAGRLRELAEELRVVIVAGMFAPADTVEREGKTINRVYNLALVTGQGQHLGYRKIHTYDAFNYAESDTVHPGEELVTFQVEGHTLGVAVCYDVRFPEQFKALATKGAKGIVLPTSWADGPDKLPQWRTLTAARALDCTSWIIAAGQARPGGEVEGGTPSGPTGIGHSCVVDPNGQRVAEAGYGEDTLILDIDLDVVDKVRKILPVLGAGKF</sequence>
<dbReference type="PANTHER" id="PTHR23088">
    <property type="entry name" value="NITRILASE-RELATED"/>
    <property type="match status" value="1"/>
</dbReference>
<evidence type="ECO:0000313" key="3">
    <source>
        <dbReference type="EMBL" id="QGU08416.1"/>
    </source>
</evidence>
<dbReference type="PROSITE" id="PS01227">
    <property type="entry name" value="UPF0012"/>
    <property type="match status" value="1"/>
</dbReference>
<dbReference type="InterPro" id="IPR003010">
    <property type="entry name" value="C-N_Hydrolase"/>
</dbReference>
<dbReference type="EMBL" id="CP046455">
    <property type="protein sequence ID" value="QGU08416.1"/>
    <property type="molecule type" value="Genomic_DNA"/>
</dbReference>
<dbReference type="CDD" id="cd07581">
    <property type="entry name" value="nitrilase_3"/>
    <property type="match status" value="1"/>
</dbReference>
<dbReference type="AlphaFoldDB" id="A0A6B8WC18"/>
<dbReference type="Proteomes" id="UP000424462">
    <property type="component" value="Chromosome"/>
</dbReference>